<sequence>MKKATLQVAGTAVLGVAMAAAAAAPAMADDALGAVGAVTNSPLANGANPLNGVGNLTSTVQGVLQGVQPTAQQAMAGPVQRDAAGPAALPGGDVLSGLPGGQQVTGALGGGLGQAQSGLGGLPVHTPLG</sequence>
<evidence type="ECO:0008006" key="5">
    <source>
        <dbReference type="Google" id="ProtNLM"/>
    </source>
</evidence>
<accession>A0ABW1G3Y2</accession>
<dbReference type="Proteomes" id="UP001596174">
    <property type="component" value="Unassembled WGS sequence"/>
</dbReference>
<gene>
    <name evidence="3" type="ORF">ACFP3V_19875</name>
</gene>
<evidence type="ECO:0000313" key="4">
    <source>
        <dbReference type="Proteomes" id="UP001596174"/>
    </source>
</evidence>
<reference evidence="4" key="1">
    <citation type="journal article" date="2019" name="Int. J. Syst. Evol. Microbiol.">
        <title>The Global Catalogue of Microorganisms (GCM) 10K type strain sequencing project: providing services to taxonomists for standard genome sequencing and annotation.</title>
        <authorList>
            <consortium name="The Broad Institute Genomics Platform"/>
            <consortium name="The Broad Institute Genome Sequencing Center for Infectious Disease"/>
            <person name="Wu L."/>
            <person name="Ma J."/>
        </authorList>
    </citation>
    <scope>NUCLEOTIDE SEQUENCE [LARGE SCALE GENOMIC DNA]</scope>
    <source>
        <strain evidence="4">JCM 4816</strain>
    </source>
</reference>
<organism evidence="3 4">
    <name type="scientific">Streptacidiphilus monticola</name>
    <dbReference type="NCBI Taxonomy" id="2161674"/>
    <lineage>
        <taxon>Bacteria</taxon>
        <taxon>Bacillati</taxon>
        <taxon>Actinomycetota</taxon>
        <taxon>Actinomycetes</taxon>
        <taxon>Kitasatosporales</taxon>
        <taxon>Streptomycetaceae</taxon>
        <taxon>Streptacidiphilus</taxon>
    </lineage>
</organism>
<name>A0ABW1G3Y2_9ACTN</name>
<evidence type="ECO:0000313" key="3">
    <source>
        <dbReference type="EMBL" id="MFC5909464.1"/>
    </source>
</evidence>
<proteinExistence type="predicted"/>
<dbReference type="EMBL" id="JBHSQJ010000082">
    <property type="protein sequence ID" value="MFC5909464.1"/>
    <property type="molecule type" value="Genomic_DNA"/>
</dbReference>
<evidence type="ECO:0000256" key="2">
    <source>
        <dbReference type="SAM" id="SignalP"/>
    </source>
</evidence>
<evidence type="ECO:0000256" key="1">
    <source>
        <dbReference type="SAM" id="MobiDB-lite"/>
    </source>
</evidence>
<keyword evidence="2" id="KW-0732">Signal</keyword>
<keyword evidence="4" id="KW-1185">Reference proteome</keyword>
<dbReference type="RefSeq" id="WP_380585279.1">
    <property type="nucleotide sequence ID" value="NZ_JBHSQJ010000082.1"/>
</dbReference>
<feature type="signal peptide" evidence="2">
    <location>
        <begin position="1"/>
        <end position="28"/>
    </location>
</feature>
<feature type="chain" id="PRO_5045142438" description="ATP-binding protein" evidence="2">
    <location>
        <begin position="29"/>
        <end position="129"/>
    </location>
</feature>
<feature type="region of interest" description="Disordered" evidence="1">
    <location>
        <begin position="73"/>
        <end position="100"/>
    </location>
</feature>
<protein>
    <recommendedName>
        <fullName evidence="5">ATP-binding protein</fullName>
    </recommendedName>
</protein>
<feature type="compositionally biased region" description="Low complexity" evidence="1">
    <location>
        <begin position="83"/>
        <end position="92"/>
    </location>
</feature>
<comment type="caution">
    <text evidence="3">The sequence shown here is derived from an EMBL/GenBank/DDBJ whole genome shotgun (WGS) entry which is preliminary data.</text>
</comment>